<dbReference type="EMBL" id="JXTB01000199">
    <property type="protein sequence ID" value="PON54093.1"/>
    <property type="molecule type" value="Genomic_DNA"/>
</dbReference>
<comment type="caution">
    <text evidence="1">The sequence shown here is derived from an EMBL/GenBank/DDBJ whole genome shotgun (WGS) entry which is preliminary data.</text>
</comment>
<dbReference type="AlphaFoldDB" id="A0A2P5BZ56"/>
<reference evidence="2" key="1">
    <citation type="submission" date="2016-06" db="EMBL/GenBank/DDBJ databases">
        <title>Parallel loss of symbiosis genes in relatives of nitrogen-fixing non-legume Parasponia.</title>
        <authorList>
            <person name="Van Velzen R."/>
            <person name="Holmer R."/>
            <person name="Bu F."/>
            <person name="Rutten L."/>
            <person name="Van Zeijl A."/>
            <person name="Liu W."/>
            <person name="Santuari L."/>
            <person name="Cao Q."/>
            <person name="Sharma T."/>
            <person name="Shen D."/>
            <person name="Roswanjaya Y."/>
            <person name="Wardhani T."/>
            <person name="Kalhor M.S."/>
            <person name="Jansen J."/>
            <person name="Van den Hoogen J."/>
            <person name="Gungor B."/>
            <person name="Hartog M."/>
            <person name="Hontelez J."/>
            <person name="Verver J."/>
            <person name="Yang W.-C."/>
            <person name="Schijlen E."/>
            <person name="Repin R."/>
            <person name="Schilthuizen M."/>
            <person name="Schranz E."/>
            <person name="Heidstra R."/>
            <person name="Miyata K."/>
            <person name="Fedorova E."/>
            <person name="Kohlen W."/>
            <person name="Bisseling T."/>
            <person name="Smit S."/>
            <person name="Geurts R."/>
        </authorList>
    </citation>
    <scope>NUCLEOTIDE SEQUENCE [LARGE SCALE GENOMIC DNA]</scope>
    <source>
        <strain evidence="2">cv. WU1-14</strain>
    </source>
</reference>
<dbReference type="Proteomes" id="UP000237105">
    <property type="component" value="Unassembled WGS sequence"/>
</dbReference>
<keyword evidence="2" id="KW-1185">Reference proteome</keyword>
<evidence type="ECO:0000313" key="1">
    <source>
        <dbReference type="EMBL" id="PON54093.1"/>
    </source>
</evidence>
<gene>
    <name evidence="1" type="ORF">PanWU01x14_198230</name>
</gene>
<sequence>MDNVTQTMMYILRDYQSNIKRYFDLYGRKDDIHAAKKKPYKNVTMEDWDLLCDYFATPEFQKISVENTENQGKQLYAPRQGSLSITGSYVHTGVDDCAIMARALGHRSRWQKDVGSMPRLKALKDPG</sequence>
<proteinExistence type="predicted"/>
<organism evidence="1 2">
    <name type="scientific">Parasponia andersonii</name>
    <name type="common">Sponia andersonii</name>
    <dbReference type="NCBI Taxonomy" id="3476"/>
    <lineage>
        <taxon>Eukaryota</taxon>
        <taxon>Viridiplantae</taxon>
        <taxon>Streptophyta</taxon>
        <taxon>Embryophyta</taxon>
        <taxon>Tracheophyta</taxon>
        <taxon>Spermatophyta</taxon>
        <taxon>Magnoliopsida</taxon>
        <taxon>eudicotyledons</taxon>
        <taxon>Gunneridae</taxon>
        <taxon>Pentapetalae</taxon>
        <taxon>rosids</taxon>
        <taxon>fabids</taxon>
        <taxon>Rosales</taxon>
        <taxon>Cannabaceae</taxon>
        <taxon>Parasponia</taxon>
    </lineage>
</organism>
<dbReference type="OrthoDB" id="1693841at2759"/>
<evidence type="ECO:0000313" key="2">
    <source>
        <dbReference type="Proteomes" id="UP000237105"/>
    </source>
</evidence>
<name>A0A2P5BZ56_PARAD</name>
<protein>
    <submittedName>
        <fullName evidence="1">Uncharacterized protein</fullName>
    </submittedName>
</protein>
<accession>A0A2P5BZ56</accession>